<dbReference type="EMBL" id="CP071839">
    <property type="protein sequence ID" value="QTD97002.1"/>
    <property type="molecule type" value="Genomic_DNA"/>
</dbReference>
<evidence type="ECO:0000313" key="2">
    <source>
        <dbReference type="Proteomes" id="UP000663908"/>
    </source>
</evidence>
<accession>A0ABX7TKT9</accession>
<organism evidence="1 2">
    <name type="scientific">Streptomyces cyanogenus</name>
    <dbReference type="NCBI Taxonomy" id="80860"/>
    <lineage>
        <taxon>Bacteria</taxon>
        <taxon>Bacillati</taxon>
        <taxon>Actinomycetota</taxon>
        <taxon>Actinomycetes</taxon>
        <taxon>Kitasatosporales</taxon>
        <taxon>Streptomycetaceae</taxon>
        <taxon>Streptomyces</taxon>
    </lineage>
</organism>
<sequence length="124" mass="13117">MPASAQTASEHVHRYRCTIHDGDGCDSHCDVTVDQLIAQHADTVAAVIGQAPATTLADFVNQISTASCRMYDAGIVEAEFLEDAAIYLGVSTETSGDEQAGLMKKARDTLTGLAALVDEYRAIA</sequence>
<keyword evidence="2" id="KW-1185">Reference proteome</keyword>
<dbReference type="RefSeq" id="WP_208030891.1">
    <property type="nucleotide sequence ID" value="NZ_CP071839.1"/>
</dbReference>
<reference evidence="1 2" key="1">
    <citation type="submission" date="2021-03" db="EMBL/GenBank/DDBJ databases">
        <title>Complete genome sequence of Streptomyces cyanogenus S136, producer of anticancer angucycline landomycin A.</title>
        <authorList>
            <person name="Hrab P."/>
            <person name="Ruckert C."/>
            <person name="Busche T."/>
            <person name="Ostash I."/>
            <person name="Kalinowski J."/>
            <person name="Fedorenko V."/>
            <person name="Yushchuk O."/>
            <person name="Ostash B."/>
        </authorList>
    </citation>
    <scope>NUCLEOTIDE SEQUENCE [LARGE SCALE GENOMIC DNA]</scope>
    <source>
        <strain evidence="1 2">S136</strain>
    </source>
</reference>
<gene>
    <name evidence="1" type="ORF">S1361_06535</name>
</gene>
<dbReference type="Proteomes" id="UP000663908">
    <property type="component" value="Chromosome"/>
</dbReference>
<proteinExistence type="predicted"/>
<protein>
    <submittedName>
        <fullName evidence="1">Uncharacterized protein</fullName>
    </submittedName>
</protein>
<evidence type="ECO:0000313" key="1">
    <source>
        <dbReference type="EMBL" id="QTD97002.1"/>
    </source>
</evidence>
<name>A0ABX7TKT9_STRCY</name>